<feature type="transmembrane region" description="Helical" evidence="1">
    <location>
        <begin position="37"/>
        <end position="59"/>
    </location>
</feature>
<organism evidence="2 3">
    <name type="scientific">Paraburkholderia denitrificans</name>
    <dbReference type="NCBI Taxonomy" id="694025"/>
    <lineage>
        <taxon>Bacteria</taxon>
        <taxon>Pseudomonadati</taxon>
        <taxon>Pseudomonadota</taxon>
        <taxon>Betaproteobacteria</taxon>
        <taxon>Burkholderiales</taxon>
        <taxon>Burkholderiaceae</taxon>
        <taxon>Paraburkholderia</taxon>
    </lineage>
</organism>
<dbReference type="Proteomes" id="UP001596103">
    <property type="component" value="Unassembled WGS sequence"/>
</dbReference>
<reference evidence="3" key="1">
    <citation type="journal article" date="2019" name="Int. J. Syst. Evol. Microbiol.">
        <title>The Global Catalogue of Microorganisms (GCM) 10K type strain sequencing project: providing services to taxonomists for standard genome sequencing and annotation.</title>
        <authorList>
            <consortium name="The Broad Institute Genomics Platform"/>
            <consortium name="The Broad Institute Genome Sequencing Center for Infectious Disease"/>
            <person name="Wu L."/>
            <person name="Ma J."/>
        </authorList>
    </citation>
    <scope>NUCLEOTIDE SEQUENCE [LARGE SCALE GENOMIC DNA]</scope>
    <source>
        <strain evidence="3">CCUG 56042</strain>
    </source>
</reference>
<proteinExistence type="predicted"/>
<protein>
    <recommendedName>
        <fullName evidence="4">MASE1 domain-containing protein</fullName>
    </recommendedName>
</protein>
<dbReference type="EMBL" id="JBHSMP010000013">
    <property type="protein sequence ID" value="MFC5429537.1"/>
    <property type="molecule type" value="Genomic_DNA"/>
</dbReference>
<dbReference type="RefSeq" id="WP_377711582.1">
    <property type="nucleotide sequence ID" value="NZ_JBHSMP010000013.1"/>
</dbReference>
<sequence length="168" mass="18803">MYILSLWLNEELFRHTEFLNGVNWIYLPTGIRLLSTLLLGADGAIGLLIAALIVDFAYYFPHDPVRAIVGAIISAAGPYAVYRLALERYQLKASLANLTPRRLLVLAFAVATTNAVLHHLWFALTGDTQNFIERFCMMYIGDLLGTLIMLYAMKGVLSILRSIVIRAE</sequence>
<keyword evidence="1" id="KW-0472">Membrane</keyword>
<keyword evidence="3" id="KW-1185">Reference proteome</keyword>
<name>A0ABW0J8Y7_9BURK</name>
<comment type="caution">
    <text evidence="2">The sequence shown here is derived from an EMBL/GenBank/DDBJ whole genome shotgun (WGS) entry which is preliminary data.</text>
</comment>
<feature type="transmembrane region" description="Helical" evidence="1">
    <location>
        <begin position="144"/>
        <end position="164"/>
    </location>
</feature>
<feature type="transmembrane region" description="Helical" evidence="1">
    <location>
        <begin position="65"/>
        <end position="82"/>
    </location>
</feature>
<evidence type="ECO:0000313" key="3">
    <source>
        <dbReference type="Proteomes" id="UP001596103"/>
    </source>
</evidence>
<accession>A0ABW0J8Y7</accession>
<evidence type="ECO:0000313" key="2">
    <source>
        <dbReference type="EMBL" id="MFC5429537.1"/>
    </source>
</evidence>
<gene>
    <name evidence="2" type="ORF">ACFPTO_12105</name>
</gene>
<evidence type="ECO:0000256" key="1">
    <source>
        <dbReference type="SAM" id="Phobius"/>
    </source>
</evidence>
<keyword evidence="1" id="KW-1133">Transmembrane helix</keyword>
<keyword evidence="1" id="KW-0812">Transmembrane</keyword>
<evidence type="ECO:0008006" key="4">
    <source>
        <dbReference type="Google" id="ProtNLM"/>
    </source>
</evidence>
<feature type="transmembrane region" description="Helical" evidence="1">
    <location>
        <begin position="103"/>
        <end position="124"/>
    </location>
</feature>